<name>A0AAV9Y2V4_9CRYT</name>
<dbReference type="GO" id="GO:0034399">
    <property type="term" value="C:nuclear periphery"/>
    <property type="evidence" value="ECO:0007669"/>
    <property type="project" value="TreeGrafter"/>
</dbReference>
<dbReference type="InterPro" id="IPR008610">
    <property type="entry name" value="Ebp2"/>
</dbReference>
<organism evidence="8 9">
    <name type="scientific">Cryptosporidium xiaoi</name>
    <dbReference type="NCBI Taxonomy" id="659607"/>
    <lineage>
        <taxon>Eukaryota</taxon>
        <taxon>Sar</taxon>
        <taxon>Alveolata</taxon>
        <taxon>Apicomplexa</taxon>
        <taxon>Conoidasida</taxon>
        <taxon>Coccidia</taxon>
        <taxon>Eucoccidiorida</taxon>
        <taxon>Eimeriorina</taxon>
        <taxon>Cryptosporidiidae</taxon>
        <taxon>Cryptosporidium</taxon>
    </lineage>
</organism>
<comment type="similarity">
    <text evidence="2">Belongs to the EBP2 family.</text>
</comment>
<dbReference type="PANTHER" id="PTHR13028">
    <property type="entry name" value="RRNA PROCESSING PROTEIN EBNA1-BINDING PROTEIN-RELATED"/>
    <property type="match status" value="1"/>
</dbReference>
<keyword evidence="5" id="KW-0539">Nucleus</keyword>
<evidence type="ECO:0000256" key="3">
    <source>
        <dbReference type="ARBA" id="ARBA00022517"/>
    </source>
</evidence>
<evidence type="ECO:0000313" key="9">
    <source>
        <dbReference type="Proteomes" id="UP001311799"/>
    </source>
</evidence>
<evidence type="ECO:0000256" key="1">
    <source>
        <dbReference type="ARBA" id="ARBA00004604"/>
    </source>
</evidence>
<gene>
    <name evidence="8" type="ORF">RS030_243562</name>
</gene>
<evidence type="ECO:0000313" key="8">
    <source>
        <dbReference type="EMBL" id="KAK6589036.1"/>
    </source>
</evidence>
<feature type="compositionally biased region" description="Basic residues" evidence="7">
    <location>
        <begin position="202"/>
        <end position="212"/>
    </location>
</feature>
<protein>
    <submittedName>
        <fullName evidence="8">EBNA1 binding 2 nucleolar p40</fullName>
    </submittedName>
</protein>
<dbReference type="Proteomes" id="UP001311799">
    <property type="component" value="Unassembled WGS sequence"/>
</dbReference>
<dbReference type="GO" id="GO:0042273">
    <property type="term" value="P:ribosomal large subunit biogenesis"/>
    <property type="evidence" value="ECO:0007669"/>
    <property type="project" value="TreeGrafter"/>
</dbReference>
<feature type="coiled-coil region" evidence="6">
    <location>
        <begin position="121"/>
        <end position="148"/>
    </location>
</feature>
<dbReference type="GO" id="GO:0030687">
    <property type="term" value="C:preribosome, large subunit precursor"/>
    <property type="evidence" value="ECO:0007669"/>
    <property type="project" value="TreeGrafter"/>
</dbReference>
<evidence type="ECO:0000256" key="2">
    <source>
        <dbReference type="ARBA" id="ARBA00007336"/>
    </source>
</evidence>
<comment type="caution">
    <text evidence="8">The sequence shown here is derived from an EMBL/GenBank/DDBJ whole genome shotgun (WGS) entry which is preliminary data.</text>
</comment>
<dbReference type="GO" id="GO:0005730">
    <property type="term" value="C:nucleolus"/>
    <property type="evidence" value="ECO:0007669"/>
    <property type="project" value="UniProtKB-SubCell"/>
</dbReference>
<feature type="compositionally biased region" description="Basic and acidic residues" evidence="7">
    <location>
        <begin position="156"/>
        <end position="177"/>
    </location>
</feature>
<evidence type="ECO:0000256" key="5">
    <source>
        <dbReference type="ARBA" id="ARBA00023242"/>
    </source>
</evidence>
<dbReference type="AlphaFoldDB" id="A0AAV9Y2V4"/>
<keyword evidence="9" id="KW-1185">Reference proteome</keyword>
<keyword evidence="4 6" id="KW-0175">Coiled coil</keyword>
<evidence type="ECO:0000256" key="7">
    <source>
        <dbReference type="SAM" id="MobiDB-lite"/>
    </source>
</evidence>
<dbReference type="Pfam" id="PF05890">
    <property type="entry name" value="Ebp2"/>
    <property type="match status" value="1"/>
</dbReference>
<keyword evidence="3" id="KW-0690">Ribosome biogenesis</keyword>
<sequence length="212" mass="25024">MSDSDSELETRVVEDIDELNKIGNKGSVLVEDGINEKINELDYSKQLGTKDVPFLESLAVLSKFENCEKVDYKDSIARESYFYENTLRNVKNGCKILTSMNINWNRPDDMLAEMLKTDQQMKKIKLDLLKQEQKIKAVELKKQKYVEKKFTKKIQVEKKKQRKQETKKNLMEIEKWKANRNSGGKSVEDSFDEYFKNDRKPNYNKRKIKPKH</sequence>
<evidence type="ECO:0000256" key="4">
    <source>
        <dbReference type="ARBA" id="ARBA00023054"/>
    </source>
</evidence>
<accession>A0AAV9Y2V4</accession>
<proteinExistence type="inferred from homology"/>
<comment type="subcellular location">
    <subcellularLocation>
        <location evidence="1">Nucleus</location>
        <location evidence="1">Nucleolus</location>
    </subcellularLocation>
</comment>
<reference evidence="8 9" key="1">
    <citation type="submission" date="2023-10" db="EMBL/GenBank/DDBJ databases">
        <title>Comparative genomics analysis reveals potential genetic determinants of host preference in Cryptosporidium xiaoi.</title>
        <authorList>
            <person name="Xiao L."/>
            <person name="Li J."/>
        </authorList>
    </citation>
    <scope>NUCLEOTIDE SEQUENCE [LARGE SCALE GENOMIC DNA]</scope>
    <source>
        <strain evidence="8 9">52996</strain>
    </source>
</reference>
<evidence type="ECO:0000256" key="6">
    <source>
        <dbReference type="SAM" id="Coils"/>
    </source>
</evidence>
<dbReference type="PANTHER" id="PTHR13028:SF0">
    <property type="entry name" value="RRNA-PROCESSING PROTEIN EBP2-RELATED"/>
    <property type="match status" value="1"/>
</dbReference>
<dbReference type="EMBL" id="JAWDEY010000016">
    <property type="protein sequence ID" value="KAK6589036.1"/>
    <property type="molecule type" value="Genomic_DNA"/>
</dbReference>
<dbReference type="GO" id="GO:0006364">
    <property type="term" value="P:rRNA processing"/>
    <property type="evidence" value="ECO:0007669"/>
    <property type="project" value="TreeGrafter"/>
</dbReference>
<feature type="region of interest" description="Disordered" evidence="7">
    <location>
        <begin position="156"/>
        <end position="212"/>
    </location>
</feature>